<dbReference type="RefSeq" id="WP_166104128.1">
    <property type="nucleotide sequence ID" value="NZ_BMMY01000013.1"/>
</dbReference>
<name>A0A7G9R154_9MICO</name>
<keyword evidence="2" id="KW-0489">Methyltransferase</keyword>
<proteinExistence type="predicted"/>
<evidence type="ECO:0000313" key="3">
    <source>
        <dbReference type="Proteomes" id="UP000515976"/>
    </source>
</evidence>
<keyword evidence="2" id="KW-0808">Transferase</keyword>
<accession>A0A7G9R154</accession>
<dbReference type="SUPFAM" id="SSF53335">
    <property type="entry name" value="S-adenosyl-L-methionine-dependent methyltransferases"/>
    <property type="match status" value="1"/>
</dbReference>
<dbReference type="Gene3D" id="3.40.50.150">
    <property type="entry name" value="Vaccinia Virus protein VP39"/>
    <property type="match status" value="1"/>
</dbReference>
<dbReference type="GO" id="GO:0008168">
    <property type="term" value="F:methyltransferase activity"/>
    <property type="evidence" value="ECO:0007669"/>
    <property type="project" value="UniProtKB-KW"/>
</dbReference>
<dbReference type="EMBL" id="CP060712">
    <property type="protein sequence ID" value="QNN49329.1"/>
    <property type="molecule type" value="Genomic_DNA"/>
</dbReference>
<protein>
    <submittedName>
        <fullName evidence="2">Class I SAM-dependent methyltransferase</fullName>
    </submittedName>
</protein>
<reference evidence="2 3" key="1">
    <citation type="submission" date="2020-08" db="EMBL/GenBank/DDBJ databases">
        <title>Genome sequence of Phycicoccus endophyticus JCM 31784T.</title>
        <authorList>
            <person name="Hyun D.-W."/>
            <person name="Bae J.-W."/>
        </authorList>
    </citation>
    <scope>NUCLEOTIDE SEQUENCE [LARGE SCALE GENOMIC DNA]</scope>
    <source>
        <strain evidence="2 3">JCM 31784</strain>
    </source>
</reference>
<dbReference type="InterPro" id="IPR029063">
    <property type="entry name" value="SAM-dependent_MTases_sf"/>
</dbReference>
<dbReference type="InterPro" id="IPR041698">
    <property type="entry name" value="Methyltransf_25"/>
</dbReference>
<sequence length="252" mass="27355">MEPADFYSGIVVDAYAKLKSSSFEAGPYIDFVRATGEPALEIGCGDGEPMLDLCVAGLVVDGVDSSADMVDRCRQNAAKRGISTHVYQQRVEALNLARRYTSIYFAGPTFNLLADDGTATRALEAISRHLTGHGAALIPLWIPDPTPQADMGVSRTAADGPGVELSYTPLSETYDKDTRTRVTTSRYQRTTSSGTESVDREWVIHWHTPHAFVAMCQEAGLEVLALVDNETNTRASEISTEFTATVRRASTV</sequence>
<dbReference type="Proteomes" id="UP000515976">
    <property type="component" value="Chromosome"/>
</dbReference>
<keyword evidence="3" id="KW-1185">Reference proteome</keyword>
<dbReference type="GO" id="GO:0032259">
    <property type="term" value="P:methylation"/>
    <property type="evidence" value="ECO:0007669"/>
    <property type="project" value="UniProtKB-KW"/>
</dbReference>
<dbReference type="CDD" id="cd02440">
    <property type="entry name" value="AdoMet_MTases"/>
    <property type="match status" value="1"/>
</dbReference>
<feature type="domain" description="Methyltransferase" evidence="1">
    <location>
        <begin position="40"/>
        <end position="134"/>
    </location>
</feature>
<gene>
    <name evidence="2" type="ORF">H9L10_14155</name>
</gene>
<dbReference type="AlphaFoldDB" id="A0A7G9R154"/>
<evidence type="ECO:0000259" key="1">
    <source>
        <dbReference type="Pfam" id="PF13649"/>
    </source>
</evidence>
<dbReference type="KEGG" id="pei:H9L10_14155"/>
<evidence type="ECO:0000313" key="2">
    <source>
        <dbReference type="EMBL" id="QNN49329.1"/>
    </source>
</evidence>
<dbReference type="Pfam" id="PF13649">
    <property type="entry name" value="Methyltransf_25"/>
    <property type="match status" value="1"/>
</dbReference>
<organism evidence="2 3">
    <name type="scientific">Phycicoccus endophyticus</name>
    <dbReference type="NCBI Taxonomy" id="1690220"/>
    <lineage>
        <taxon>Bacteria</taxon>
        <taxon>Bacillati</taxon>
        <taxon>Actinomycetota</taxon>
        <taxon>Actinomycetes</taxon>
        <taxon>Micrococcales</taxon>
        <taxon>Intrasporangiaceae</taxon>
        <taxon>Phycicoccus</taxon>
    </lineage>
</organism>
<dbReference type="Gene3D" id="2.20.130.10">
    <property type="entry name" value="CAC2371-like domains"/>
    <property type="match status" value="1"/>
</dbReference>